<feature type="chain" id="PRO_5031598242" evidence="2">
    <location>
        <begin position="18"/>
        <end position="477"/>
    </location>
</feature>
<dbReference type="NCBIfam" id="TIGR01845">
    <property type="entry name" value="outer_NodT"/>
    <property type="match status" value="1"/>
</dbReference>
<evidence type="ECO:0000256" key="3">
    <source>
        <dbReference type="SAM" id="Coils"/>
    </source>
</evidence>
<feature type="signal peptide" evidence="2">
    <location>
        <begin position="1"/>
        <end position="17"/>
    </location>
</feature>
<protein>
    <submittedName>
        <fullName evidence="4">Efflux transporter outer membrane subunit</fullName>
    </submittedName>
</protein>
<keyword evidence="2" id="KW-0472">Membrane</keyword>
<dbReference type="SUPFAM" id="SSF56954">
    <property type="entry name" value="Outer membrane efflux proteins (OEP)"/>
    <property type="match status" value="1"/>
</dbReference>
<evidence type="ECO:0000256" key="2">
    <source>
        <dbReference type="RuleBase" id="RU362097"/>
    </source>
</evidence>
<keyword evidence="2" id="KW-0449">Lipoprotein</keyword>
<evidence type="ECO:0000256" key="1">
    <source>
        <dbReference type="ARBA" id="ARBA00007613"/>
    </source>
</evidence>
<sequence length="477" mass="49626">MTTMRTLIATVSALSLAGCNLAPKYIQPAAPVPPALPQGTAFPALTPGDGAIDKMGWQTFFTDQRLRDTIALALTNNRDLRATIANVEKTRAQYRVQRAGQFPTIGATATASATHNASSQAASGAGTGNNFGAGTNESYSASASISAFELDLFGKARNLSKAAFETYLASDEGRKSAQIALVGEVATAWLTYGATADALAVARETLASQEQSLRVNTRREQIGIGTGLDTAQAQTQVDTARAAVADYETDLAQAKNALDLLAGAPVNADLLPTTLGNGDQVLSSLPVGLDSSVLLRRPDVLQAEHLLKAANANIGVARAAFFPSISLTGLLGLASQSLSSLFSSDSFRWSASGTASQTLFDFGKNSGTLAANKAARDAAVATYEGTIQTAFREVADALARRGTIDAKVAAQESLALNATRAASISQSRFANGIANYLEPLDAQRTAYTARQALVTARLAKATNMVTLYRTLGGGLQP</sequence>
<dbReference type="Gene3D" id="2.20.200.10">
    <property type="entry name" value="Outer membrane efflux proteins (OEP)"/>
    <property type="match status" value="1"/>
</dbReference>
<dbReference type="EMBL" id="JABBGM010000002">
    <property type="protein sequence ID" value="NML93229.1"/>
    <property type="molecule type" value="Genomic_DNA"/>
</dbReference>
<organism evidence="4 5">
    <name type="scientific">Novosphingobium olei</name>
    <dbReference type="NCBI Taxonomy" id="2728851"/>
    <lineage>
        <taxon>Bacteria</taxon>
        <taxon>Pseudomonadati</taxon>
        <taxon>Pseudomonadota</taxon>
        <taxon>Alphaproteobacteria</taxon>
        <taxon>Sphingomonadales</taxon>
        <taxon>Sphingomonadaceae</taxon>
        <taxon>Novosphingobium</taxon>
    </lineage>
</organism>
<evidence type="ECO:0000313" key="5">
    <source>
        <dbReference type="Proteomes" id="UP000583556"/>
    </source>
</evidence>
<comment type="caution">
    <text evidence="4">The sequence shown here is derived from an EMBL/GenBank/DDBJ whole genome shotgun (WGS) entry which is preliminary data.</text>
</comment>
<dbReference type="RefSeq" id="WP_169492475.1">
    <property type="nucleotide sequence ID" value="NZ_AP029021.1"/>
</dbReference>
<keyword evidence="2" id="KW-1134">Transmembrane beta strand</keyword>
<dbReference type="InterPro" id="IPR010131">
    <property type="entry name" value="MdtP/NodT-like"/>
</dbReference>
<reference evidence="4 5" key="1">
    <citation type="submission" date="2020-04" db="EMBL/GenBank/DDBJ databases">
        <title>Novosphingobium sp. TW-4 isolated from soil.</title>
        <authorList>
            <person name="Dahal R.H."/>
            <person name="Chaudhary D.K."/>
        </authorList>
    </citation>
    <scope>NUCLEOTIDE SEQUENCE [LARGE SCALE GENOMIC DNA]</scope>
    <source>
        <strain evidence="4 5">TW-4</strain>
    </source>
</reference>
<proteinExistence type="inferred from homology"/>
<dbReference type="InterPro" id="IPR003423">
    <property type="entry name" value="OMP_efflux"/>
</dbReference>
<dbReference type="PANTHER" id="PTHR30203">
    <property type="entry name" value="OUTER MEMBRANE CATION EFFLUX PROTEIN"/>
    <property type="match status" value="1"/>
</dbReference>
<dbReference type="Pfam" id="PF02321">
    <property type="entry name" value="OEP"/>
    <property type="match status" value="2"/>
</dbReference>
<keyword evidence="2" id="KW-0564">Palmitate</keyword>
<feature type="coiled-coil region" evidence="3">
    <location>
        <begin position="237"/>
        <end position="264"/>
    </location>
</feature>
<keyword evidence="5" id="KW-1185">Reference proteome</keyword>
<comment type="subcellular location">
    <subcellularLocation>
        <location evidence="2">Cell membrane</location>
        <topology evidence="2">Lipid-anchor</topology>
    </subcellularLocation>
</comment>
<evidence type="ECO:0000313" key="4">
    <source>
        <dbReference type="EMBL" id="NML93229.1"/>
    </source>
</evidence>
<accession>A0A7Y0BMS4</accession>
<comment type="similarity">
    <text evidence="1 2">Belongs to the outer membrane factor (OMF) (TC 1.B.17) family.</text>
</comment>
<dbReference type="Gene3D" id="1.20.1600.10">
    <property type="entry name" value="Outer membrane efflux proteins (OEP)"/>
    <property type="match status" value="1"/>
</dbReference>
<dbReference type="PROSITE" id="PS51257">
    <property type="entry name" value="PROKAR_LIPOPROTEIN"/>
    <property type="match status" value="1"/>
</dbReference>
<keyword evidence="3" id="KW-0175">Coiled coil</keyword>
<dbReference type="Proteomes" id="UP000583556">
    <property type="component" value="Unassembled WGS sequence"/>
</dbReference>
<dbReference type="GO" id="GO:0005886">
    <property type="term" value="C:plasma membrane"/>
    <property type="evidence" value="ECO:0007669"/>
    <property type="project" value="UniProtKB-SubCell"/>
</dbReference>
<keyword evidence="2" id="KW-0732">Signal</keyword>
<dbReference type="GO" id="GO:0015562">
    <property type="term" value="F:efflux transmembrane transporter activity"/>
    <property type="evidence" value="ECO:0007669"/>
    <property type="project" value="InterPro"/>
</dbReference>
<dbReference type="AlphaFoldDB" id="A0A7Y0BMS4"/>
<keyword evidence="2" id="KW-0812">Transmembrane</keyword>
<name>A0A7Y0BMS4_9SPHN</name>
<gene>
    <name evidence="4" type="ORF">HHL27_06035</name>
</gene>
<dbReference type="PANTHER" id="PTHR30203:SF32">
    <property type="entry name" value="CATION EFFLUX SYSTEM PROTEIN CUSC"/>
    <property type="match status" value="1"/>
</dbReference>